<proteinExistence type="predicted"/>
<keyword evidence="2" id="KW-1185">Reference proteome</keyword>
<evidence type="ECO:0000313" key="2">
    <source>
        <dbReference type="Proteomes" id="UP001300745"/>
    </source>
</evidence>
<dbReference type="Proteomes" id="UP001300745">
    <property type="component" value="Unassembled WGS sequence"/>
</dbReference>
<evidence type="ECO:0000313" key="1">
    <source>
        <dbReference type="EMBL" id="MCX2938176.1"/>
    </source>
</evidence>
<protein>
    <submittedName>
        <fullName evidence="1">Uncharacterized protein</fullName>
    </submittedName>
</protein>
<comment type="caution">
    <text evidence="1">The sequence shown here is derived from an EMBL/GenBank/DDBJ whole genome shotgun (WGS) entry which is preliminary data.</text>
</comment>
<accession>A0ABT3SF80</accession>
<organism evidence="1 2">
    <name type="scientific">Mycobacterium pinniadriaticum</name>
    <dbReference type="NCBI Taxonomy" id="2994102"/>
    <lineage>
        <taxon>Bacteria</taxon>
        <taxon>Bacillati</taxon>
        <taxon>Actinomycetota</taxon>
        <taxon>Actinomycetes</taxon>
        <taxon>Mycobacteriales</taxon>
        <taxon>Mycobacteriaceae</taxon>
        <taxon>Mycobacterium</taxon>
    </lineage>
</organism>
<reference evidence="1 2" key="1">
    <citation type="submission" date="2022-11" db="EMBL/GenBank/DDBJ databases">
        <title>Mycobacterium sp. nov.</title>
        <authorList>
            <person name="Papic B."/>
            <person name="Spicic S."/>
            <person name="Duvnjak S."/>
        </authorList>
    </citation>
    <scope>NUCLEOTIDE SEQUENCE [LARGE SCALE GENOMIC DNA]</scope>
    <source>
        <strain evidence="1 2">CVI_P4</strain>
    </source>
</reference>
<dbReference type="RefSeq" id="WP_265997897.1">
    <property type="nucleotide sequence ID" value="NZ_JAPJDN010000012.1"/>
</dbReference>
<dbReference type="EMBL" id="JAPJDO010000012">
    <property type="protein sequence ID" value="MCX2938176.1"/>
    <property type="molecule type" value="Genomic_DNA"/>
</dbReference>
<gene>
    <name evidence="1" type="ORF">ORI27_15820</name>
</gene>
<name>A0ABT3SF80_9MYCO</name>
<sequence>MATHHELDADPGPVWLVTTRNPSTLANDYLHVPVALTPRR</sequence>